<evidence type="ECO:0000313" key="2">
    <source>
        <dbReference type="Proteomes" id="UP001062846"/>
    </source>
</evidence>
<dbReference type="Proteomes" id="UP001062846">
    <property type="component" value="Chromosome 8"/>
</dbReference>
<comment type="caution">
    <text evidence="1">The sequence shown here is derived from an EMBL/GenBank/DDBJ whole genome shotgun (WGS) entry which is preliminary data.</text>
</comment>
<accession>A0ACC0MS06</accession>
<reference evidence="1" key="1">
    <citation type="submission" date="2022-02" db="EMBL/GenBank/DDBJ databases">
        <title>Plant Genome Project.</title>
        <authorList>
            <person name="Zhang R.-G."/>
        </authorList>
    </citation>
    <scope>NUCLEOTIDE SEQUENCE</scope>
    <source>
        <strain evidence="1">AT1</strain>
    </source>
</reference>
<dbReference type="EMBL" id="CM046395">
    <property type="protein sequence ID" value="KAI8543828.1"/>
    <property type="molecule type" value="Genomic_DNA"/>
</dbReference>
<protein>
    <submittedName>
        <fullName evidence="1">Uncharacterized protein</fullName>
    </submittedName>
</protein>
<organism evidence="1 2">
    <name type="scientific">Rhododendron molle</name>
    <name type="common">Chinese azalea</name>
    <name type="synonym">Azalea mollis</name>
    <dbReference type="NCBI Taxonomy" id="49168"/>
    <lineage>
        <taxon>Eukaryota</taxon>
        <taxon>Viridiplantae</taxon>
        <taxon>Streptophyta</taxon>
        <taxon>Embryophyta</taxon>
        <taxon>Tracheophyta</taxon>
        <taxon>Spermatophyta</taxon>
        <taxon>Magnoliopsida</taxon>
        <taxon>eudicotyledons</taxon>
        <taxon>Gunneridae</taxon>
        <taxon>Pentapetalae</taxon>
        <taxon>asterids</taxon>
        <taxon>Ericales</taxon>
        <taxon>Ericaceae</taxon>
        <taxon>Ericoideae</taxon>
        <taxon>Rhodoreae</taxon>
        <taxon>Rhododendron</taxon>
    </lineage>
</organism>
<keyword evidence="2" id="KW-1185">Reference proteome</keyword>
<gene>
    <name evidence="1" type="ORF">RHMOL_Rhmol08G0249500</name>
</gene>
<name>A0ACC0MS06_RHOML</name>
<sequence>MSSQQQAPKAKPRQVGTWSVCTVSPYSKRKTINLSTQIFPSQSVHDLCMKNLSH</sequence>
<proteinExistence type="predicted"/>
<evidence type="ECO:0000313" key="1">
    <source>
        <dbReference type="EMBL" id="KAI8543828.1"/>
    </source>
</evidence>